<name>A0A8S5R078_9CAUD</name>
<accession>A0A8S5R078</accession>
<dbReference type="EMBL" id="BK015776">
    <property type="protein sequence ID" value="DAE24578.1"/>
    <property type="molecule type" value="Genomic_DNA"/>
</dbReference>
<proteinExistence type="predicted"/>
<reference evidence="1" key="1">
    <citation type="journal article" date="2021" name="Proc. Natl. Acad. Sci. U.S.A.">
        <title>A Catalog of Tens of Thousands of Viruses from Human Metagenomes Reveals Hidden Associations with Chronic Diseases.</title>
        <authorList>
            <person name="Tisza M.J."/>
            <person name="Buck C.B."/>
        </authorList>
    </citation>
    <scope>NUCLEOTIDE SEQUENCE</scope>
    <source>
        <strain evidence="1">CtyvQ1</strain>
    </source>
</reference>
<protein>
    <submittedName>
        <fullName evidence="1">Uncharacterized protein</fullName>
    </submittedName>
</protein>
<sequence>MISKKAFVKAMKEITKHDDFETAINKVFRDYDDASYIMSSGLESALMYVIQEQFDDLDDDWLGYLCYERNYLRDYELGDIQFADGSSPELNDWENVYDFLVRCMNEKKARKE</sequence>
<organism evidence="1">
    <name type="scientific">Siphoviridae sp. ctyvQ1</name>
    <dbReference type="NCBI Taxonomy" id="2826525"/>
    <lineage>
        <taxon>Viruses</taxon>
        <taxon>Duplodnaviria</taxon>
        <taxon>Heunggongvirae</taxon>
        <taxon>Uroviricota</taxon>
        <taxon>Caudoviricetes</taxon>
    </lineage>
</organism>
<evidence type="ECO:0000313" key="1">
    <source>
        <dbReference type="EMBL" id="DAE24578.1"/>
    </source>
</evidence>